<organism evidence="1">
    <name type="scientific">Helicobacter apodemus</name>
    <dbReference type="NCBI Taxonomy" id="135569"/>
    <lineage>
        <taxon>Bacteria</taxon>
        <taxon>Pseudomonadati</taxon>
        <taxon>Campylobacterota</taxon>
        <taxon>Epsilonproteobacteria</taxon>
        <taxon>Campylobacterales</taxon>
        <taxon>Helicobacteraceae</taxon>
        <taxon>Helicobacter</taxon>
    </lineage>
</organism>
<dbReference type="Proteomes" id="UP000244890">
    <property type="component" value="Chromosome"/>
</dbReference>
<dbReference type="RefSeq" id="WP_108911243.1">
    <property type="nucleotide sequence ID" value="NZ_CP021886.1"/>
</dbReference>
<dbReference type="AlphaFoldDB" id="A0A2U8FF41"/>
<evidence type="ECO:0000313" key="1">
    <source>
        <dbReference type="EMBL" id="AWI34427.1"/>
    </source>
</evidence>
<proteinExistence type="predicted"/>
<dbReference type="KEGG" id="had:CDV25_06380"/>
<dbReference type="EMBL" id="CP021886">
    <property type="protein sequence ID" value="AWI34427.1"/>
    <property type="molecule type" value="Genomic_DNA"/>
</dbReference>
<gene>
    <name evidence="1" type="ORF">CDV25_06380</name>
</gene>
<sequence length="302" mass="35785">MEENKFLKTPAQISENNLSELMENIILKITKEDSKALIYHLNNLNFAFALATNERKSFILDNNPLTKIQMQCQFSYPSSTGLKNRLKEIKMNYFEMPTDMSKYFTPKIYNELLSFKEFLKHSPNDSINLWIKYLINIFLTPTNTQIPQDMELKEFILNKYKRIYQNVSPVKLLILNPYIPNFVKDTTNAESIFSQKTHLICYSPPSFEGDKFCKQNLLRMWFFDIKEQDILNISQINLEQQLNQNFIFINKILETGGILYIETQNIQKMEKFFKISSFYGYKNIQYYTSSNAKNIIILRKSF</sequence>
<dbReference type="OrthoDB" id="5317499at2"/>
<accession>A0A2U8FF41</accession>
<reference evidence="1" key="1">
    <citation type="submission" date="2017-06" db="EMBL/GenBank/DDBJ databases">
        <title>Complete genome of Helicobacter apodemus.</title>
        <authorList>
            <person name="Cho S."/>
        </authorList>
    </citation>
    <scope>NUCLEOTIDE SEQUENCE [LARGE SCALE GENOMIC DNA]</scope>
    <source>
        <strain evidence="1">SCJK1</strain>
    </source>
</reference>
<name>A0A2U8FF41_9HELI</name>
<protein>
    <submittedName>
        <fullName evidence="1">Uncharacterized protein</fullName>
    </submittedName>
</protein>